<dbReference type="OrthoDB" id="9811177at2"/>
<proteinExistence type="predicted"/>
<dbReference type="Gene3D" id="3.30.2010.10">
    <property type="entry name" value="Metalloproteases ('zincins'), catalytic domain"/>
    <property type="match status" value="1"/>
</dbReference>
<dbReference type="STRING" id="86166.TAGGR_288"/>
<dbReference type="Pfam" id="PF01863">
    <property type="entry name" value="YgjP-like"/>
    <property type="match status" value="1"/>
</dbReference>
<dbReference type="Proteomes" id="UP000054976">
    <property type="component" value="Unassembled WGS sequence"/>
</dbReference>
<evidence type="ECO:0000259" key="1">
    <source>
        <dbReference type="Pfam" id="PF01863"/>
    </source>
</evidence>
<dbReference type="CDD" id="cd07344">
    <property type="entry name" value="M48_yhfN_like"/>
    <property type="match status" value="1"/>
</dbReference>
<sequence>MTLKIDKIIRSKRKTIALQVTDDATLIVRAPFDVSEETIKKVVTKHIRWIEKKKNEVLTRDPHFAKKEFVNGEGFLYLGKSYQLYIVNEQDTPLKFNNGFFLLRDYQPMARQLLISWYKERAYEKISERVQWYAQKRGFTYNKISITNANVRWGSCSHRGNLNFSWRLIMAPLSVIDYVVVHELAHLEQKNHSKAFWNIVKMLMPNYENSRDWLKNNGYLLRL</sequence>
<comment type="caution">
    <text evidence="2">The sequence shown here is derived from an EMBL/GenBank/DDBJ whole genome shotgun (WGS) entry which is preliminary data.</text>
</comment>
<evidence type="ECO:0000313" key="2">
    <source>
        <dbReference type="EMBL" id="GAQ95201.1"/>
    </source>
</evidence>
<protein>
    <recommendedName>
        <fullName evidence="1">YgjP-like metallopeptidase domain-containing protein</fullName>
    </recommendedName>
</protein>
<organism evidence="2 3">
    <name type="scientific">Thermodesulfovibrio aggregans</name>
    <dbReference type="NCBI Taxonomy" id="86166"/>
    <lineage>
        <taxon>Bacteria</taxon>
        <taxon>Pseudomonadati</taxon>
        <taxon>Nitrospirota</taxon>
        <taxon>Thermodesulfovibrionia</taxon>
        <taxon>Thermodesulfovibrionales</taxon>
        <taxon>Thermodesulfovibrionaceae</taxon>
        <taxon>Thermodesulfovibrio</taxon>
    </lineage>
</organism>
<name>A0A0U9HW85_9BACT</name>
<dbReference type="PANTHER" id="PTHR30399">
    <property type="entry name" value="UNCHARACTERIZED PROTEIN YGJP"/>
    <property type="match status" value="1"/>
</dbReference>
<feature type="domain" description="YgjP-like metallopeptidase" evidence="1">
    <location>
        <begin position="14"/>
        <end position="217"/>
    </location>
</feature>
<accession>A0A0U9HW85</accession>
<keyword evidence="3" id="KW-1185">Reference proteome</keyword>
<dbReference type="InterPro" id="IPR002725">
    <property type="entry name" value="YgjP-like_metallopeptidase"/>
</dbReference>
<evidence type="ECO:0000313" key="3">
    <source>
        <dbReference type="Proteomes" id="UP000054976"/>
    </source>
</evidence>
<dbReference type="InterPro" id="IPR053136">
    <property type="entry name" value="UTP_pyrophosphatase-like"/>
</dbReference>
<dbReference type="PANTHER" id="PTHR30399:SF1">
    <property type="entry name" value="UTP PYROPHOSPHATASE"/>
    <property type="match status" value="1"/>
</dbReference>
<dbReference type="EMBL" id="BCNO01000002">
    <property type="protein sequence ID" value="GAQ95201.1"/>
    <property type="molecule type" value="Genomic_DNA"/>
</dbReference>
<reference evidence="3" key="1">
    <citation type="submission" date="2016-01" db="EMBL/GenBank/DDBJ databases">
        <title>Draft genome sequence of Thermodesulfovibrio aggregans strain TGE-P1.</title>
        <authorList>
            <person name="Sekiguchi Y."/>
            <person name="Ohashi A."/>
            <person name="Matsuura N."/>
            <person name="Tourlousse M.D."/>
        </authorList>
    </citation>
    <scope>NUCLEOTIDE SEQUENCE [LARGE SCALE GENOMIC DNA]</scope>
    <source>
        <strain evidence="3">TGE-P1</strain>
    </source>
</reference>
<dbReference type="AlphaFoldDB" id="A0A0U9HW85"/>
<dbReference type="RefSeq" id="WP_059176648.1">
    <property type="nucleotide sequence ID" value="NZ_BCNO01000002.1"/>
</dbReference>
<gene>
    <name evidence="2" type="ORF">TAGGR_288</name>
</gene>